<dbReference type="InterPro" id="IPR015590">
    <property type="entry name" value="Aldehyde_DH_dom"/>
</dbReference>
<feature type="domain" description="Aldehyde dehydrogenase" evidence="2">
    <location>
        <begin position="2"/>
        <end position="281"/>
    </location>
</feature>
<evidence type="ECO:0000313" key="4">
    <source>
        <dbReference type="Proteomes" id="UP000253410"/>
    </source>
</evidence>
<dbReference type="OrthoDB" id="9770537at2"/>
<dbReference type="SUPFAM" id="SSF53720">
    <property type="entry name" value="ALDH-like"/>
    <property type="match status" value="1"/>
</dbReference>
<keyword evidence="4" id="KW-1185">Reference proteome</keyword>
<dbReference type="InterPro" id="IPR050740">
    <property type="entry name" value="Aldehyde_DH_Superfamily"/>
</dbReference>
<dbReference type="Gene3D" id="3.40.605.10">
    <property type="entry name" value="Aldehyde Dehydrogenase, Chain A, domain 1"/>
    <property type="match status" value="1"/>
</dbReference>
<dbReference type="AlphaFoldDB" id="A0A365XYS6"/>
<dbReference type="PANTHER" id="PTHR43353">
    <property type="entry name" value="SUCCINATE-SEMIALDEHYDE DEHYDROGENASE, MITOCHONDRIAL"/>
    <property type="match status" value="1"/>
</dbReference>
<gene>
    <name evidence="3" type="ORF">DF182_01860</name>
</gene>
<dbReference type="EMBL" id="QFFJ01000001">
    <property type="protein sequence ID" value="RBL91390.1"/>
    <property type="molecule type" value="Genomic_DNA"/>
</dbReference>
<dbReference type="CDD" id="cd07129">
    <property type="entry name" value="ALDH_KGSADH"/>
    <property type="match status" value="1"/>
</dbReference>
<dbReference type="InterPro" id="IPR044151">
    <property type="entry name" value="ALDH_KGSADH"/>
</dbReference>
<reference evidence="3 4" key="1">
    <citation type="submission" date="2018-05" db="EMBL/GenBank/DDBJ databases">
        <title>Chitinophaga sp. K3CV102501T nov., isolated from isolated from a monsoon evergreen broad-leaved forest soil.</title>
        <authorList>
            <person name="Lv Y."/>
        </authorList>
    </citation>
    <scope>NUCLEOTIDE SEQUENCE [LARGE SCALE GENOMIC DNA]</scope>
    <source>
        <strain evidence="3 4">GDMCC 1.1325</strain>
    </source>
</reference>
<comment type="caution">
    <text evidence="3">The sequence shown here is derived from an EMBL/GenBank/DDBJ whole genome shotgun (WGS) entry which is preliminary data.</text>
</comment>
<dbReference type="InterPro" id="IPR016163">
    <property type="entry name" value="Ald_DH_C"/>
</dbReference>
<dbReference type="InterPro" id="IPR016161">
    <property type="entry name" value="Ald_DH/histidinol_DH"/>
</dbReference>
<dbReference type="Gene3D" id="3.40.309.10">
    <property type="entry name" value="Aldehyde Dehydrogenase, Chain A, domain 2"/>
    <property type="match status" value="1"/>
</dbReference>
<dbReference type="GO" id="GO:0016620">
    <property type="term" value="F:oxidoreductase activity, acting on the aldehyde or oxo group of donors, NAD or NADP as acceptor"/>
    <property type="evidence" value="ECO:0007669"/>
    <property type="project" value="InterPro"/>
</dbReference>
<protein>
    <submittedName>
        <fullName evidence="3">Aldehyde dehydrogenase (NADP(+))</fullName>
    </submittedName>
</protein>
<accession>A0A365XYS6</accession>
<dbReference type="Proteomes" id="UP000253410">
    <property type="component" value="Unassembled WGS sequence"/>
</dbReference>
<dbReference type="PANTHER" id="PTHR43353:SF3">
    <property type="entry name" value="ALDEHYDE DEHYDROGENASE-RELATED"/>
    <property type="match status" value="1"/>
</dbReference>
<evidence type="ECO:0000256" key="1">
    <source>
        <dbReference type="ARBA" id="ARBA00023002"/>
    </source>
</evidence>
<keyword evidence="1" id="KW-0560">Oxidoreductase</keyword>
<evidence type="ECO:0000313" key="3">
    <source>
        <dbReference type="EMBL" id="RBL91390.1"/>
    </source>
</evidence>
<dbReference type="InterPro" id="IPR016162">
    <property type="entry name" value="Ald_DH_N"/>
</dbReference>
<name>A0A365XYS6_9BACT</name>
<dbReference type="Pfam" id="PF00171">
    <property type="entry name" value="Aldedh"/>
    <property type="match status" value="1"/>
</dbReference>
<evidence type="ECO:0000259" key="2">
    <source>
        <dbReference type="Pfam" id="PF00171"/>
    </source>
</evidence>
<dbReference type="RefSeq" id="WP_113613987.1">
    <property type="nucleotide sequence ID" value="NZ_QFFJ01000001.1"/>
</dbReference>
<sequence>MQTDQIMQQAAEAFEQYRRTKPAQRAAFLDAIATEITTRQDILVQVAGKETNLPEARLKGEIGRTAHQLRMFADLIKEGSWVEAVIDTKPGIRRMLMPVGPVIVFGASNFPFAFSTAGGDTASALAAGATVVIKGHSAHIRTSLLVFEAIQAAIAQSAMPTHTVQHVTGSYEIGKALVMHPNATGVGFTGSLQGGKALCNYAAARETPIPVFAEMSSVNPVVFLPDALQTRAAELAQTFAASITLGAGQFCTNPGLLVGLESDTFTAFQHMLASALQKTSPQKMLHEGIHRSFIEGRNRVLKHEATTVLEQPVIASDDTVAPSLAATSGAAFLAQPDLKEEVFGPHSLAIACKDKTELLAVLKSLKGQLTTSVMATDADLEAWQEVIDLQITLAGRIILNGAPTGVEVCAAMVHGGPYPATTDARYTSVGTAAIRRWVRPVCFQQFPDALLPDELKQDNPGGIWRLVDNQYTR</sequence>
<proteinExistence type="predicted"/>
<organism evidence="3 4">
    <name type="scientific">Chitinophaga flava</name>
    <dbReference type="NCBI Taxonomy" id="2259036"/>
    <lineage>
        <taxon>Bacteria</taxon>
        <taxon>Pseudomonadati</taxon>
        <taxon>Bacteroidota</taxon>
        <taxon>Chitinophagia</taxon>
        <taxon>Chitinophagales</taxon>
        <taxon>Chitinophagaceae</taxon>
        <taxon>Chitinophaga</taxon>
    </lineage>
</organism>